<feature type="transmembrane region" description="Helical" evidence="5">
    <location>
        <begin position="229"/>
        <end position="251"/>
    </location>
</feature>
<keyword evidence="2 5" id="KW-0812">Transmembrane</keyword>
<feature type="transmembrane region" description="Helical" evidence="5">
    <location>
        <begin position="153"/>
        <end position="174"/>
    </location>
</feature>
<dbReference type="PANTHER" id="PTHR31465:SF1">
    <property type="entry name" value="PROTEIN RTA1-RELATED"/>
    <property type="match status" value="1"/>
</dbReference>
<comment type="caution">
    <text evidence="6">The sequence shown here is derived from an EMBL/GenBank/DDBJ whole genome shotgun (WGS) entry which is preliminary data.</text>
</comment>
<name>A0AAN8IL34_9EURO</name>
<feature type="transmembrane region" description="Helical" evidence="5">
    <location>
        <begin position="119"/>
        <end position="141"/>
    </location>
</feature>
<evidence type="ECO:0000313" key="7">
    <source>
        <dbReference type="Proteomes" id="UP001316803"/>
    </source>
</evidence>
<gene>
    <name evidence="6" type="ORF">OHC33_007124</name>
</gene>
<evidence type="ECO:0000256" key="2">
    <source>
        <dbReference type="ARBA" id="ARBA00022692"/>
    </source>
</evidence>
<dbReference type="AlphaFoldDB" id="A0AAN8IL34"/>
<feature type="transmembrane region" description="Helical" evidence="5">
    <location>
        <begin position="194"/>
        <end position="209"/>
    </location>
</feature>
<feature type="transmembrane region" description="Helical" evidence="5">
    <location>
        <begin position="73"/>
        <end position="98"/>
    </location>
</feature>
<keyword evidence="7" id="KW-1185">Reference proteome</keyword>
<dbReference type="PANTHER" id="PTHR31465">
    <property type="entry name" value="PROTEIN RTA1-RELATED"/>
    <property type="match status" value="1"/>
</dbReference>
<reference evidence="6 7" key="1">
    <citation type="submission" date="2022-12" db="EMBL/GenBank/DDBJ databases">
        <title>Genomic features and morphological characterization of a novel Knufia sp. strain isolated from spacecraft assembly facility.</title>
        <authorList>
            <person name="Teixeira M."/>
            <person name="Chander A.M."/>
            <person name="Stajich J.E."/>
            <person name="Venkateswaran K."/>
        </authorList>
    </citation>
    <scope>NUCLEOTIDE SEQUENCE [LARGE SCALE GENOMIC DNA]</scope>
    <source>
        <strain evidence="6 7">FJI-L2-BK-P2</strain>
    </source>
</reference>
<organism evidence="6 7">
    <name type="scientific">Knufia fluminis</name>
    <dbReference type="NCBI Taxonomy" id="191047"/>
    <lineage>
        <taxon>Eukaryota</taxon>
        <taxon>Fungi</taxon>
        <taxon>Dikarya</taxon>
        <taxon>Ascomycota</taxon>
        <taxon>Pezizomycotina</taxon>
        <taxon>Eurotiomycetes</taxon>
        <taxon>Chaetothyriomycetidae</taxon>
        <taxon>Chaetothyriales</taxon>
        <taxon>Trichomeriaceae</taxon>
        <taxon>Knufia</taxon>
    </lineage>
</organism>
<dbReference type="EMBL" id="JAKLMC020000018">
    <property type="protein sequence ID" value="KAK5951832.1"/>
    <property type="molecule type" value="Genomic_DNA"/>
</dbReference>
<feature type="transmembrane region" description="Helical" evidence="5">
    <location>
        <begin position="39"/>
        <end position="61"/>
    </location>
</feature>
<keyword evidence="3 5" id="KW-1133">Transmembrane helix</keyword>
<evidence type="ECO:0008006" key="8">
    <source>
        <dbReference type="Google" id="ProtNLM"/>
    </source>
</evidence>
<keyword evidence="4 5" id="KW-0472">Membrane</keyword>
<evidence type="ECO:0000313" key="6">
    <source>
        <dbReference type="EMBL" id="KAK5951832.1"/>
    </source>
</evidence>
<evidence type="ECO:0000256" key="1">
    <source>
        <dbReference type="ARBA" id="ARBA00004141"/>
    </source>
</evidence>
<comment type="subcellular location">
    <subcellularLocation>
        <location evidence="1">Membrane</location>
        <topology evidence="1">Multi-pass membrane protein</topology>
    </subcellularLocation>
</comment>
<evidence type="ECO:0000256" key="5">
    <source>
        <dbReference type="SAM" id="Phobius"/>
    </source>
</evidence>
<sequence>MANSEALNNGDSIPAATTFAVIFALLTVANTFRLIRCRAWFCIPFIIGGIMETTGYITRALSSSNPTSTPLKIIQVLCILLAPVLFAASIYMLLGRIIRATHGERYSPLRSTWITQTFVLGDITCFIVQAIGAGVIAAGASKNVGGNIVLGGLILQIVAFGVFAGVGGAFHVVFRRMLGRQGRVLNWKWEGHMGMLYVMSGLIGVRNIFRVVEYCMGVDGYLMNHEWPLYVFDAATMSMVLSFSLFSYGLSRVRGEDRLVKDIELDEDENEDSSLRRGMGNILAKMPLIR</sequence>
<evidence type="ECO:0000256" key="3">
    <source>
        <dbReference type="ARBA" id="ARBA00022989"/>
    </source>
</evidence>
<dbReference type="InterPro" id="IPR007568">
    <property type="entry name" value="RTA1"/>
</dbReference>
<proteinExistence type="predicted"/>
<dbReference type="Proteomes" id="UP001316803">
    <property type="component" value="Unassembled WGS sequence"/>
</dbReference>
<protein>
    <recommendedName>
        <fullName evidence="8">RTA1-domain-containing protein</fullName>
    </recommendedName>
</protein>
<evidence type="ECO:0000256" key="4">
    <source>
        <dbReference type="ARBA" id="ARBA00023136"/>
    </source>
</evidence>
<feature type="transmembrane region" description="Helical" evidence="5">
    <location>
        <begin position="12"/>
        <end position="32"/>
    </location>
</feature>
<accession>A0AAN8IL34</accession>
<dbReference type="Pfam" id="PF04479">
    <property type="entry name" value="RTA1"/>
    <property type="match status" value="1"/>
</dbReference>
<dbReference type="GO" id="GO:0016020">
    <property type="term" value="C:membrane"/>
    <property type="evidence" value="ECO:0007669"/>
    <property type="project" value="UniProtKB-SubCell"/>
</dbReference>